<proteinExistence type="predicted"/>
<evidence type="ECO:0000313" key="2">
    <source>
        <dbReference type="Proteomes" id="UP001372338"/>
    </source>
</evidence>
<organism evidence="1 2">
    <name type="scientific">Crotalaria pallida</name>
    <name type="common">Smooth rattlebox</name>
    <name type="synonym">Crotalaria striata</name>
    <dbReference type="NCBI Taxonomy" id="3830"/>
    <lineage>
        <taxon>Eukaryota</taxon>
        <taxon>Viridiplantae</taxon>
        <taxon>Streptophyta</taxon>
        <taxon>Embryophyta</taxon>
        <taxon>Tracheophyta</taxon>
        <taxon>Spermatophyta</taxon>
        <taxon>Magnoliopsida</taxon>
        <taxon>eudicotyledons</taxon>
        <taxon>Gunneridae</taxon>
        <taxon>Pentapetalae</taxon>
        <taxon>rosids</taxon>
        <taxon>fabids</taxon>
        <taxon>Fabales</taxon>
        <taxon>Fabaceae</taxon>
        <taxon>Papilionoideae</taxon>
        <taxon>50 kb inversion clade</taxon>
        <taxon>genistoids sensu lato</taxon>
        <taxon>core genistoids</taxon>
        <taxon>Crotalarieae</taxon>
        <taxon>Crotalaria</taxon>
    </lineage>
</organism>
<reference evidence="1 2" key="1">
    <citation type="submission" date="2024-01" db="EMBL/GenBank/DDBJ databases">
        <title>The genomes of 5 underutilized Papilionoideae crops provide insights into root nodulation and disease resistanc.</title>
        <authorList>
            <person name="Yuan L."/>
        </authorList>
    </citation>
    <scope>NUCLEOTIDE SEQUENCE [LARGE SCALE GENOMIC DNA]</scope>
    <source>
        <strain evidence="1">ZHUSHIDOU_FW_LH</strain>
        <tissue evidence="1">Leaf</tissue>
    </source>
</reference>
<dbReference type="EMBL" id="JAYWIO010000004">
    <property type="protein sequence ID" value="KAK7268828.1"/>
    <property type="molecule type" value="Genomic_DNA"/>
</dbReference>
<evidence type="ECO:0000313" key="1">
    <source>
        <dbReference type="EMBL" id="KAK7268828.1"/>
    </source>
</evidence>
<gene>
    <name evidence="1" type="ORF">RIF29_21537</name>
</gene>
<accession>A0AAN9F7I5</accession>
<dbReference type="AlphaFoldDB" id="A0AAN9F7I5"/>
<dbReference type="Proteomes" id="UP001372338">
    <property type="component" value="Unassembled WGS sequence"/>
</dbReference>
<comment type="caution">
    <text evidence="1">The sequence shown here is derived from an EMBL/GenBank/DDBJ whole genome shotgun (WGS) entry which is preliminary data.</text>
</comment>
<keyword evidence="2" id="KW-1185">Reference proteome</keyword>
<protein>
    <submittedName>
        <fullName evidence="1">Uncharacterized protein</fullName>
    </submittedName>
</protein>
<name>A0AAN9F7I5_CROPI</name>
<sequence length="89" mass="10045">MYLSDVDIGEDSSMMESCRQSVVVSSRKAFCLNEEKLKLLKLEVSFLLDELGGVIFSCDGNESPGLDGFNFKFIQPFWSLIKDEVLEIL</sequence>